<dbReference type="InterPro" id="IPR051791">
    <property type="entry name" value="Pra-immunoreactive"/>
</dbReference>
<dbReference type="EMBL" id="CP031188">
    <property type="protein sequence ID" value="AXG74086.1"/>
    <property type="molecule type" value="Genomic_DNA"/>
</dbReference>
<name>A0A345HBX6_9FLAO</name>
<evidence type="ECO:0000256" key="2">
    <source>
        <dbReference type="ARBA" id="ARBA00022475"/>
    </source>
</evidence>
<dbReference type="RefSeq" id="WP_114677844.1">
    <property type="nucleotide sequence ID" value="NZ_CP031188.1"/>
</dbReference>
<evidence type="ECO:0000313" key="8">
    <source>
        <dbReference type="EMBL" id="AXG74086.1"/>
    </source>
</evidence>
<evidence type="ECO:0000256" key="4">
    <source>
        <dbReference type="ARBA" id="ARBA00022989"/>
    </source>
</evidence>
<dbReference type="PANTHER" id="PTHR36115">
    <property type="entry name" value="PROLINE-RICH ANTIGEN HOMOLOG-RELATED"/>
    <property type="match status" value="1"/>
</dbReference>
<keyword evidence="2" id="KW-1003">Cell membrane</keyword>
<evidence type="ECO:0000313" key="9">
    <source>
        <dbReference type="Proteomes" id="UP000253951"/>
    </source>
</evidence>
<organism evidence="8 9">
    <name type="scientific">Flavobacterium arcticum</name>
    <dbReference type="NCBI Taxonomy" id="1784713"/>
    <lineage>
        <taxon>Bacteria</taxon>
        <taxon>Pseudomonadati</taxon>
        <taxon>Bacteroidota</taxon>
        <taxon>Flavobacteriia</taxon>
        <taxon>Flavobacteriales</taxon>
        <taxon>Flavobacteriaceae</taxon>
        <taxon>Flavobacterium</taxon>
    </lineage>
</organism>
<dbReference type="Pfam" id="PF06271">
    <property type="entry name" value="RDD"/>
    <property type="match status" value="1"/>
</dbReference>
<evidence type="ECO:0000256" key="1">
    <source>
        <dbReference type="ARBA" id="ARBA00004651"/>
    </source>
</evidence>
<dbReference type="AlphaFoldDB" id="A0A345HBX6"/>
<evidence type="ECO:0000256" key="6">
    <source>
        <dbReference type="SAM" id="Phobius"/>
    </source>
</evidence>
<feature type="transmembrane region" description="Helical" evidence="6">
    <location>
        <begin position="30"/>
        <end position="51"/>
    </location>
</feature>
<evidence type="ECO:0000256" key="3">
    <source>
        <dbReference type="ARBA" id="ARBA00022692"/>
    </source>
</evidence>
<dbReference type="OrthoDB" id="762068at2"/>
<dbReference type="Proteomes" id="UP000253951">
    <property type="component" value="Chromosome"/>
</dbReference>
<keyword evidence="4 6" id="KW-1133">Transmembrane helix</keyword>
<dbReference type="KEGG" id="fat:DVK85_07445"/>
<feature type="domain" description="RDD" evidence="7">
    <location>
        <begin position="17"/>
        <end position="130"/>
    </location>
</feature>
<keyword evidence="3 6" id="KW-0812">Transmembrane</keyword>
<protein>
    <submittedName>
        <fullName evidence="8">RDD family protein</fullName>
    </submittedName>
</protein>
<reference evidence="8 9" key="1">
    <citation type="submission" date="2018-07" db="EMBL/GenBank/DDBJ databases">
        <title>Complete genome sequence of Flavobacterium arcticum type strain SM1502T.</title>
        <authorList>
            <person name="Li Y."/>
            <person name="Li D.-D."/>
        </authorList>
    </citation>
    <scope>NUCLEOTIDE SEQUENCE [LARGE SCALE GENOMIC DNA]</scope>
    <source>
        <strain evidence="8 9">SM1502</strain>
    </source>
</reference>
<dbReference type="PANTHER" id="PTHR36115:SF4">
    <property type="entry name" value="MEMBRANE PROTEIN"/>
    <property type="match status" value="1"/>
</dbReference>
<keyword evidence="9" id="KW-1185">Reference proteome</keyword>
<evidence type="ECO:0000259" key="7">
    <source>
        <dbReference type="Pfam" id="PF06271"/>
    </source>
</evidence>
<keyword evidence="5 6" id="KW-0472">Membrane</keyword>
<sequence length="171" mass="19509">MDQTIPSSFFVTEDMQASWGKRLGNLLIDMIIRVVLVNLLDLIGLGLFYIFDYDSMIMWTTNLDPLQGFFLSILIVASYYIIIEVSTQRTIGKYITGTKVVCYDGTKPDARTIALRTVCRFIPFDAFSYFAANPRGWHDSLSKTYVVDVKEYEAALQLKKSFNEIGNEEVL</sequence>
<comment type="subcellular location">
    <subcellularLocation>
        <location evidence="1">Cell membrane</location>
        <topology evidence="1">Multi-pass membrane protein</topology>
    </subcellularLocation>
</comment>
<feature type="transmembrane region" description="Helical" evidence="6">
    <location>
        <begin position="66"/>
        <end position="83"/>
    </location>
</feature>
<dbReference type="GO" id="GO:0005886">
    <property type="term" value="C:plasma membrane"/>
    <property type="evidence" value="ECO:0007669"/>
    <property type="project" value="UniProtKB-SubCell"/>
</dbReference>
<proteinExistence type="predicted"/>
<evidence type="ECO:0000256" key="5">
    <source>
        <dbReference type="ARBA" id="ARBA00023136"/>
    </source>
</evidence>
<gene>
    <name evidence="8" type="ORF">DVK85_07445</name>
</gene>
<accession>A0A345HBX6</accession>
<dbReference type="InterPro" id="IPR010432">
    <property type="entry name" value="RDD"/>
</dbReference>